<protein>
    <submittedName>
        <fullName evidence="3">Uncharacterized protein</fullName>
    </submittedName>
</protein>
<proteinExistence type="predicted"/>
<feature type="compositionally biased region" description="Acidic residues" evidence="2">
    <location>
        <begin position="158"/>
        <end position="168"/>
    </location>
</feature>
<feature type="region of interest" description="Disordered" evidence="2">
    <location>
        <begin position="551"/>
        <end position="598"/>
    </location>
</feature>
<feature type="coiled-coil region" evidence="1">
    <location>
        <begin position="512"/>
        <end position="546"/>
    </location>
</feature>
<feature type="coiled-coil region" evidence="1">
    <location>
        <begin position="367"/>
        <end position="487"/>
    </location>
</feature>
<gene>
    <name evidence="3" type="ORF">CSSPJE1EN1_LOCUS2993</name>
</gene>
<name>A0ABP0VVU4_9BRYO</name>
<dbReference type="Proteomes" id="UP001497444">
    <property type="component" value="Chromosome 10"/>
</dbReference>
<accession>A0ABP0VVU4</accession>
<feature type="compositionally biased region" description="Basic residues" evidence="2">
    <location>
        <begin position="579"/>
        <end position="590"/>
    </location>
</feature>
<evidence type="ECO:0000256" key="2">
    <source>
        <dbReference type="SAM" id="MobiDB-lite"/>
    </source>
</evidence>
<reference evidence="3" key="1">
    <citation type="submission" date="2024-02" db="EMBL/GenBank/DDBJ databases">
        <authorList>
            <consortium name="ELIXIR-Norway"/>
            <consortium name="Elixir Norway"/>
        </authorList>
    </citation>
    <scope>NUCLEOTIDE SEQUENCE</scope>
</reference>
<organism evidence="3 4">
    <name type="scientific">Sphagnum jensenii</name>
    <dbReference type="NCBI Taxonomy" id="128206"/>
    <lineage>
        <taxon>Eukaryota</taxon>
        <taxon>Viridiplantae</taxon>
        <taxon>Streptophyta</taxon>
        <taxon>Embryophyta</taxon>
        <taxon>Bryophyta</taxon>
        <taxon>Sphagnophytina</taxon>
        <taxon>Sphagnopsida</taxon>
        <taxon>Sphagnales</taxon>
        <taxon>Sphagnaceae</taxon>
        <taxon>Sphagnum</taxon>
    </lineage>
</organism>
<dbReference type="EMBL" id="OZ020105">
    <property type="protein sequence ID" value="CAK9257515.1"/>
    <property type="molecule type" value="Genomic_DNA"/>
</dbReference>
<evidence type="ECO:0000313" key="4">
    <source>
        <dbReference type="Proteomes" id="UP001497444"/>
    </source>
</evidence>
<keyword evidence="4" id="KW-1185">Reference proteome</keyword>
<keyword evidence="1" id="KW-0175">Coiled coil</keyword>
<evidence type="ECO:0000256" key="1">
    <source>
        <dbReference type="SAM" id="Coils"/>
    </source>
</evidence>
<feature type="region of interest" description="Disordered" evidence="2">
    <location>
        <begin position="152"/>
        <end position="173"/>
    </location>
</feature>
<feature type="coiled-coil region" evidence="1">
    <location>
        <begin position="280"/>
        <end position="335"/>
    </location>
</feature>
<sequence length="598" mass="66606">MACCGVGRSSDLARWHVLTTSLVVSRGDLLLQQRRLLVSERPSSSYCCLLSSSSLSFQRLGRFSGFCGPLSGKKQLVNLAAAAQERLAEYVVNGSVTGSSDHDDDCRVFGALALHRSTEGGEDEVLPRLAVDHEESNEFYNKLLENSLNKGSASSVEDYGESEDEECAEDRTTGQAALTQAARASQHANKFQVADNKLQDRLEKWQEVDVKSSDALLELLRNEAIQSSNSLKLATQAMVAARKKIDSLQKQLDMTGTSSQQEQEVIRNKDALSLGESLTLLEAGDKIKELEKQLESGKLALQEEKKITAPAMHSAAKWEQALQLAELKIEELVLETVSLKGLVESKDKTVQAIREETRRNANMLLAAAKTRDALANVEKKVELLTVQVATLEEELQSRDVLLEEVKDEMVHSTDALKVAAEIKQDLNASKRREVELSQELETQKELVKELQLEVAENIRAVRAEQALRQTEKKLNDTQMEVEVLRKGVQARDEALHFMKDEVDRSVDILSHAAETREELQKMKGYIKELRAELKSKDTKLASLHEELVVARSSARYQDPDPTTPSPCIPSPSNTEMPKLKGKLNWRKHGNTQRSSEQL</sequence>
<evidence type="ECO:0000313" key="3">
    <source>
        <dbReference type="EMBL" id="CAK9257515.1"/>
    </source>
</evidence>